<dbReference type="GO" id="GO:0016787">
    <property type="term" value="F:hydrolase activity"/>
    <property type="evidence" value="ECO:0007669"/>
    <property type="project" value="UniProtKB-KW"/>
</dbReference>
<evidence type="ECO:0000313" key="8">
    <source>
        <dbReference type="EMBL" id="PHT67733.1"/>
    </source>
</evidence>
<feature type="chain" id="PRO_5013868374" evidence="7">
    <location>
        <begin position="24"/>
        <end position="197"/>
    </location>
</feature>
<evidence type="ECO:0000256" key="5">
    <source>
        <dbReference type="ARBA" id="ARBA00023239"/>
    </source>
</evidence>
<evidence type="ECO:0000256" key="7">
    <source>
        <dbReference type="SAM" id="SignalP"/>
    </source>
</evidence>
<dbReference type="GO" id="GO:0004521">
    <property type="term" value="F:RNA endonuclease activity"/>
    <property type="evidence" value="ECO:0000318"/>
    <property type="project" value="GO_Central"/>
</dbReference>
<evidence type="ECO:0000256" key="6">
    <source>
        <dbReference type="RuleBase" id="RU004328"/>
    </source>
</evidence>
<dbReference type="EMBL" id="AYRZ02000011">
    <property type="protein sequence ID" value="PHT67733.1"/>
    <property type="molecule type" value="Genomic_DNA"/>
</dbReference>
<dbReference type="Gramene" id="PHT67733">
    <property type="protein sequence ID" value="PHT67733"/>
    <property type="gene ID" value="T459_27220"/>
</dbReference>
<reference evidence="8 9" key="1">
    <citation type="journal article" date="2014" name="Nat. Genet.">
        <title>Genome sequence of the hot pepper provides insights into the evolution of pungency in Capsicum species.</title>
        <authorList>
            <person name="Kim S."/>
            <person name="Park M."/>
            <person name="Yeom S.I."/>
            <person name="Kim Y.M."/>
            <person name="Lee J.M."/>
            <person name="Lee H.A."/>
            <person name="Seo E."/>
            <person name="Choi J."/>
            <person name="Cheong K."/>
            <person name="Kim K.T."/>
            <person name="Jung K."/>
            <person name="Lee G.W."/>
            <person name="Oh S.K."/>
            <person name="Bae C."/>
            <person name="Kim S.B."/>
            <person name="Lee H.Y."/>
            <person name="Kim S.Y."/>
            <person name="Kim M.S."/>
            <person name="Kang B.C."/>
            <person name="Jo Y.D."/>
            <person name="Yang H.B."/>
            <person name="Jeong H.J."/>
            <person name="Kang W.H."/>
            <person name="Kwon J.K."/>
            <person name="Shin C."/>
            <person name="Lim J.Y."/>
            <person name="Park J.H."/>
            <person name="Huh J.H."/>
            <person name="Kim J.S."/>
            <person name="Kim B.D."/>
            <person name="Cohen O."/>
            <person name="Paran I."/>
            <person name="Suh M.C."/>
            <person name="Lee S.B."/>
            <person name="Kim Y.K."/>
            <person name="Shin Y."/>
            <person name="Noh S.J."/>
            <person name="Park J."/>
            <person name="Seo Y.S."/>
            <person name="Kwon S.Y."/>
            <person name="Kim H.A."/>
            <person name="Park J.M."/>
            <person name="Kim H.J."/>
            <person name="Choi S.B."/>
            <person name="Bosland P.W."/>
            <person name="Reeves G."/>
            <person name="Jo S.H."/>
            <person name="Lee B.W."/>
            <person name="Cho H.T."/>
            <person name="Choi H.S."/>
            <person name="Lee M.S."/>
            <person name="Yu Y."/>
            <person name="Do Choi Y."/>
            <person name="Park B.S."/>
            <person name="van Deynze A."/>
            <person name="Ashrafi H."/>
            <person name="Hill T."/>
            <person name="Kim W.T."/>
            <person name="Pai H.S."/>
            <person name="Ahn H.K."/>
            <person name="Yeam I."/>
            <person name="Giovannoni J.J."/>
            <person name="Rose J.K."/>
            <person name="Sorensen I."/>
            <person name="Lee S.J."/>
            <person name="Kim R.W."/>
            <person name="Choi I.Y."/>
            <person name="Choi B.S."/>
            <person name="Lim J.S."/>
            <person name="Lee Y.H."/>
            <person name="Choi D."/>
        </authorList>
    </citation>
    <scope>NUCLEOTIDE SEQUENCE [LARGE SCALE GENOMIC DNA]</scope>
    <source>
        <strain evidence="9">cv. CM334</strain>
    </source>
</reference>
<feature type="signal peptide" evidence="7">
    <location>
        <begin position="1"/>
        <end position="23"/>
    </location>
</feature>
<dbReference type="PANTHER" id="PTHR11240">
    <property type="entry name" value="RIBONUCLEASE T2"/>
    <property type="match status" value="1"/>
</dbReference>
<dbReference type="GO" id="GO:0005576">
    <property type="term" value="C:extracellular region"/>
    <property type="evidence" value="ECO:0000318"/>
    <property type="project" value="GO_Central"/>
</dbReference>
<dbReference type="GO" id="GO:0003723">
    <property type="term" value="F:RNA binding"/>
    <property type="evidence" value="ECO:0007669"/>
    <property type="project" value="InterPro"/>
</dbReference>
<dbReference type="InterPro" id="IPR001568">
    <property type="entry name" value="RNase_T2-like"/>
</dbReference>
<sequence length="197" mass="22388">MEYYRPMLIKLIVVNCLFVLCASQSFDFFYFVQQETQCDLKRSCCYPTTGKPALDFGIHVLWPNYNNGSYPSSCDKRNLYDETEHSYFKAALTIKEKVNLLSVLKNAGSEPGGFYSLEAVKEAIKNGIGYEAAIECNKDLFGNSQLYQVYLCVDKYGIDLIECPILPKRKCNETIEFATFGPGAFVEERSFLTLSFP</sequence>
<keyword evidence="9" id="KW-1185">Reference proteome</keyword>
<keyword evidence="4" id="KW-0378">Hydrolase</keyword>
<dbReference type="AlphaFoldDB" id="A0A2G2YDA4"/>
<dbReference type="SUPFAM" id="SSF55895">
    <property type="entry name" value="Ribonuclease Rh-like"/>
    <property type="match status" value="1"/>
</dbReference>
<comment type="caution">
    <text evidence="8">The sequence shown here is derived from an EMBL/GenBank/DDBJ whole genome shotgun (WGS) entry which is preliminary data.</text>
</comment>
<protein>
    <submittedName>
        <fullName evidence="8">Uncharacterized protein</fullName>
    </submittedName>
</protein>
<evidence type="ECO:0000256" key="3">
    <source>
        <dbReference type="ARBA" id="ARBA00022759"/>
    </source>
</evidence>
<dbReference type="GO" id="GO:0006401">
    <property type="term" value="P:RNA catabolic process"/>
    <property type="evidence" value="ECO:0000318"/>
    <property type="project" value="GO_Central"/>
</dbReference>
<gene>
    <name evidence="8" type="ORF">T459_27220</name>
</gene>
<dbReference type="Gene3D" id="3.90.730.10">
    <property type="entry name" value="Ribonuclease T2-like"/>
    <property type="match status" value="2"/>
</dbReference>
<keyword evidence="5" id="KW-0456">Lyase</keyword>
<dbReference type="Pfam" id="PF00445">
    <property type="entry name" value="Ribonuclease_T2"/>
    <property type="match status" value="1"/>
</dbReference>
<reference evidence="8 9" key="2">
    <citation type="journal article" date="2017" name="Genome Biol.">
        <title>New reference genome sequences of hot pepper reveal the massive evolution of plant disease-resistance genes by retroduplication.</title>
        <authorList>
            <person name="Kim S."/>
            <person name="Park J."/>
            <person name="Yeom S.I."/>
            <person name="Kim Y.M."/>
            <person name="Seo E."/>
            <person name="Kim K.T."/>
            <person name="Kim M.S."/>
            <person name="Lee J.M."/>
            <person name="Cheong K."/>
            <person name="Shin H.S."/>
            <person name="Kim S.B."/>
            <person name="Han K."/>
            <person name="Lee J."/>
            <person name="Park M."/>
            <person name="Lee H.A."/>
            <person name="Lee H.Y."/>
            <person name="Lee Y."/>
            <person name="Oh S."/>
            <person name="Lee J.H."/>
            <person name="Choi E."/>
            <person name="Choi E."/>
            <person name="Lee S.E."/>
            <person name="Jeon J."/>
            <person name="Kim H."/>
            <person name="Choi G."/>
            <person name="Song H."/>
            <person name="Lee J."/>
            <person name="Lee S.C."/>
            <person name="Kwon J.K."/>
            <person name="Lee H.Y."/>
            <person name="Koo N."/>
            <person name="Hong Y."/>
            <person name="Kim R.W."/>
            <person name="Kang W.H."/>
            <person name="Huh J.H."/>
            <person name="Kang B.C."/>
            <person name="Yang T.J."/>
            <person name="Lee Y.H."/>
            <person name="Bennetzen J.L."/>
            <person name="Choi D."/>
        </authorList>
    </citation>
    <scope>NUCLEOTIDE SEQUENCE [LARGE SCALE GENOMIC DNA]</scope>
    <source>
        <strain evidence="9">cv. CM334</strain>
    </source>
</reference>
<evidence type="ECO:0000256" key="4">
    <source>
        <dbReference type="ARBA" id="ARBA00022801"/>
    </source>
</evidence>
<comment type="similarity">
    <text evidence="1 6">Belongs to the RNase T2 family.</text>
</comment>
<proteinExistence type="inferred from homology"/>
<dbReference type="GO" id="GO:0033897">
    <property type="term" value="F:ribonuclease T2 activity"/>
    <property type="evidence" value="ECO:0007669"/>
    <property type="project" value="InterPro"/>
</dbReference>
<keyword evidence="3" id="KW-0255">Endonuclease</keyword>
<dbReference type="Proteomes" id="UP000222542">
    <property type="component" value="Unassembled WGS sequence"/>
</dbReference>
<evidence type="ECO:0000313" key="9">
    <source>
        <dbReference type="Proteomes" id="UP000222542"/>
    </source>
</evidence>
<keyword evidence="2" id="KW-0540">Nuclease</keyword>
<name>A0A2G2YDA4_CAPAN</name>
<keyword evidence="7" id="KW-0732">Signal</keyword>
<evidence type="ECO:0000256" key="2">
    <source>
        <dbReference type="ARBA" id="ARBA00022722"/>
    </source>
</evidence>
<dbReference type="OMA" id="VIECNND"/>
<dbReference type="InterPro" id="IPR036430">
    <property type="entry name" value="RNase_T2-like_sf"/>
</dbReference>
<organism evidence="8 9">
    <name type="scientific">Capsicum annuum</name>
    <name type="common">Capsicum pepper</name>
    <dbReference type="NCBI Taxonomy" id="4072"/>
    <lineage>
        <taxon>Eukaryota</taxon>
        <taxon>Viridiplantae</taxon>
        <taxon>Streptophyta</taxon>
        <taxon>Embryophyta</taxon>
        <taxon>Tracheophyta</taxon>
        <taxon>Spermatophyta</taxon>
        <taxon>Magnoliopsida</taxon>
        <taxon>eudicotyledons</taxon>
        <taxon>Gunneridae</taxon>
        <taxon>Pentapetalae</taxon>
        <taxon>asterids</taxon>
        <taxon>lamiids</taxon>
        <taxon>Solanales</taxon>
        <taxon>Solanaceae</taxon>
        <taxon>Solanoideae</taxon>
        <taxon>Capsiceae</taxon>
        <taxon>Capsicum</taxon>
    </lineage>
</organism>
<dbReference type="PANTHER" id="PTHR11240:SF75">
    <property type="entry name" value="RIBONUCLEASE 3"/>
    <property type="match status" value="1"/>
</dbReference>
<evidence type="ECO:0000256" key="1">
    <source>
        <dbReference type="ARBA" id="ARBA00007469"/>
    </source>
</evidence>
<accession>A0A2G2YDA4</accession>